<accession>A0AAN5CEY7</accession>
<evidence type="ECO:0000256" key="2">
    <source>
        <dbReference type="ARBA" id="ARBA00022741"/>
    </source>
</evidence>
<feature type="domain" description="Protein kinase" evidence="5">
    <location>
        <begin position="1"/>
        <end position="204"/>
    </location>
</feature>
<evidence type="ECO:0000313" key="8">
    <source>
        <dbReference type="Proteomes" id="UP001328107"/>
    </source>
</evidence>
<keyword evidence="3" id="KW-0418">Kinase</keyword>
<keyword evidence="2" id="KW-0547">Nucleotide-binding</keyword>
<reference evidence="7" key="2">
    <citation type="submission" date="2023-06" db="EMBL/GenBank/DDBJ databases">
        <title>Genome assembly of Pristionchus species.</title>
        <authorList>
            <person name="Yoshida K."/>
            <person name="Sommer R.J."/>
        </authorList>
    </citation>
    <scope>NUCLEOTIDE SEQUENCE</scope>
    <source>
        <strain evidence="7">RS5460</strain>
    </source>
</reference>
<dbReference type="PANTHER" id="PTHR44329">
    <property type="entry name" value="SERINE/THREONINE-PROTEIN KINASE TNNI3K-RELATED"/>
    <property type="match status" value="1"/>
</dbReference>
<dbReference type="Pfam" id="PF00069">
    <property type="entry name" value="Pkinase"/>
    <property type="match status" value="1"/>
</dbReference>
<dbReference type="EMBL" id="BTRK01000003">
    <property type="protein sequence ID" value="GMR40519.1"/>
    <property type="molecule type" value="Genomic_DNA"/>
</dbReference>
<keyword evidence="1" id="KW-0808">Transferase</keyword>
<evidence type="ECO:0000313" key="7">
    <source>
        <dbReference type="EMBL" id="GMR40519.1"/>
    </source>
</evidence>
<dbReference type="SMART" id="SM00220">
    <property type="entry name" value="S_TKc"/>
    <property type="match status" value="1"/>
</dbReference>
<dbReference type="AlphaFoldDB" id="A0AAN5CEY7"/>
<keyword evidence="4" id="KW-0067">ATP-binding</keyword>
<dbReference type="GO" id="GO:0005524">
    <property type="term" value="F:ATP binding"/>
    <property type="evidence" value="ECO:0007669"/>
    <property type="project" value="UniProtKB-KW"/>
</dbReference>
<evidence type="ECO:0000256" key="1">
    <source>
        <dbReference type="ARBA" id="ARBA00022679"/>
    </source>
</evidence>
<name>A0AAN5CEY7_9BILA</name>
<evidence type="ECO:0000313" key="6">
    <source>
        <dbReference type="EMBL" id="GMR40508.1"/>
    </source>
</evidence>
<dbReference type="Gene3D" id="1.10.510.10">
    <property type="entry name" value="Transferase(Phosphotransferase) domain 1"/>
    <property type="match status" value="1"/>
</dbReference>
<dbReference type="InterPro" id="IPR011009">
    <property type="entry name" value="Kinase-like_dom_sf"/>
</dbReference>
<sequence>MFLVSEYCPSTMEKEISKYSNGLPKYCFIRYIKEMSTGMHFMRIRQIHHGDLKPENILISENGTLKLADFGVSSTPDELIRYRRDRAWSGTKEYMAPELHQGASSKFTSSLEMCDVWSYGIVLWQLMARLRPHEGIEQHMLAKKIGIDGLLPPLPSSSNLESLVNLLRKCWNKTNPSRPTFHKILQDLEDVREELEGIDENEWIEECKMWNAL</sequence>
<comment type="caution">
    <text evidence="7">The sequence shown here is derived from an EMBL/GenBank/DDBJ whole genome shotgun (WGS) entry which is preliminary data.</text>
</comment>
<dbReference type="GO" id="GO:0004674">
    <property type="term" value="F:protein serine/threonine kinase activity"/>
    <property type="evidence" value="ECO:0007669"/>
    <property type="project" value="TreeGrafter"/>
</dbReference>
<dbReference type="InterPro" id="IPR008271">
    <property type="entry name" value="Ser/Thr_kinase_AS"/>
</dbReference>
<dbReference type="InterPro" id="IPR000719">
    <property type="entry name" value="Prot_kinase_dom"/>
</dbReference>
<reference evidence="8" key="1">
    <citation type="submission" date="2022-10" db="EMBL/GenBank/DDBJ databases">
        <title>Genome assembly of Pristionchus species.</title>
        <authorList>
            <person name="Yoshida K."/>
            <person name="Sommer R.J."/>
        </authorList>
    </citation>
    <scope>NUCLEOTIDE SEQUENCE [LARGE SCALE GENOMIC DNA]</scope>
    <source>
        <strain evidence="6 8">RS5460</strain>
    </source>
</reference>
<dbReference type="InterPro" id="IPR051681">
    <property type="entry name" value="Ser/Thr_Kinases-Pseudokinases"/>
</dbReference>
<evidence type="ECO:0000259" key="5">
    <source>
        <dbReference type="PROSITE" id="PS50011"/>
    </source>
</evidence>
<dbReference type="PROSITE" id="PS50011">
    <property type="entry name" value="PROTEIN_KINASE_DOM"/>
    <property type="match status" value="1"/>
</dbReference>
<dbReference type="EMBL" id="BTRK01000003">
    <property type="protein sequence ID" value="GMR40508.1"/>
    <property type="molecule type" value="Genomic_DNA"/>
</dbReference>
<dbReference type="PROSITE" id="PS00108">
    <property type="entry name" value="PROTEIN_KINASE_ST"/>
    <property type="match status" value="1"/>
</dbReference>
<dbReference type="Proteomes" id="UP001328107">
    <property type="component" value="Unassembled WGS sequence"/>
</dbReference>
<evidence type="ECO:0000256" key="4">
    <source>
        <dbReference type="ARBA" id="ARBA00022840"/>
    </source>
</evidence>
<dbReference type="SUPFAM" id="SSF56112">
    <property type="entry name" value="Protein kinase-like (PK-like)"/>
    <property type="match status" value="1"/>
</dbReference>
<protein>
    <recommendedName>
        <fullName evidence="5">Protein kinase domain-containing protein</fullName>
    </recommendedName>
</protein>
<gene>
    <name evidence="6" type="ORF">PMAYCL1PPCAC_10703</name>
    <name evidence="7" type="ORF">PMAYCL1PPCAC_10714</name>
</gene>
<organism evidence="7 8">
    <name type="scientific">Pristionchus mayeri</name>
    <dbReference type="NCBI Taxonomy" id="1317129"/>
    <lineage>
        <taxon>Eukaryota</taxon>
        <taxon>Metazoa</taxon>
        <taxon>Ecdysozoa</taxon>
        <taxon>Nematoda</taxon>
        <taxon>Chromadorea</taxon>
        <taxon>Rhabditida</taxon>
        <taxon>Rhabditina</taxon>
        <taxon>Diplogasteromorpha</taxon>
        <taxon>Diplogasteroidea</taxon>
        <taxon>Neodiplogasteridae</taxon>
        <taxon>Pristionchus</taxon>
    </lineage>
</organism>
<keyword evidence="8" id="KW-1185">Reference proteome</keyword>
<dbReference type="PANTHER" id="PTHR44329:SF288">
    <property type="entry name" value="MITOGEN-ACTIVATED PROTEIN KINASE KINASE KINASE 20"/>
    <property type="match status" value="1"/>
</dbReference>
<proteinExistence type="predicted"/>
<evidence type="ECO:0000256" key="3">
    <source>
        <dbReference type="ARBA" id="ARBA00022777"/>
    </source>
</evidence>